<dbReference type="PANTHER" id="PTHR23022:SF129">
    <property type="entry name" value="TRANSPOSABLE ELEMENT TC3 TRANSPOSASE"/>
    <property type="match status" value="1"/>
</dbReference>
<dbReference type="EnsemblMetazoa" id="tetur03g10217.1">
    <property type="protein sequence ID" value="tetur03g10217.1"/>
    <property type="gene ID" value="tetur03g10217"/>
</dbReference>
<protein>
    <recommendedName>
        <fullName evidence="6">Tc1-like transposase DDE domain-containing protein</fullName>
    </recommendedName>
</protein>
<feature type="domain" description="Tc3 transposase DNA binding" evidence="2">
    <location>
        <begin position="7"/>
        <end position="50"/>
    </location>
</feature>
<dbReference type="PANTHER" id="PTHR23022">
    <property type="entry name" value="TRANSPOSABLE ELEMENT-RELATED"/>
    <property type="match status" value="1"/>
</dbReference>
<evidence type="ECO:0008006" key="6">
    <source>
        <dbReference type="Google" id="ProtNLM"/>
    </source>
</evidence>
<sequence length="332" mass="37940">MPKAKELTDSEKSQIDLLHELHKDWSHAKIAEAINRNRSTVSKYLKNPEKGIRTGRPKITTERVDREIVRLAKRDKLSCAQVKNQLGLDCCNTTVYNRLRSDQNTKFGKHQSKPVLTAIHKQKRLEFAVEMISANRETWNDIIFTDEKKWNLDGPDGLKSFWYDIRKEKTIFSKRQGGGKGVMVWAGFANGGTTEIAFCQGKMNSDDYQDILANYLLPVGPLITSGDYTLMQDNAPIHRSKSTKDWLEVNEVKILPWPALSPDLNPIENLWGWMTRQVCYGQGRQFRSIPELKTAIVETWSNVPSELRESLIGSMKNRMLKVIQAKGGSIDY</sequence>
<dbReference type="Pfam" id="PF11427">
    <property type="entry name" value="HTH_Tnp_Tc3_1"/>
    <property type="match status" value="1"/>
</dbReference>
<evidence type="ECO:0000259" key="2">
    <source>
        <dbReference type="Pfam" id="PF11427"/>
    </source>
</evidence>
<proteinExistence type="predicted"/>
<dbReference type="InterPro" id="IPR036397">
    <property type="entry name" value="RNaseH_sf"/>
</dbReference>
<dbReference type="GO" id="GO:0006313">
    <property type="term" value="P:DNA transposition"/>
    <property type="evidence" value="ECO:0007669"/>
    <property type="project" value="InterPro"/>
</dbReference>
<dbReference type="InterPro" id="IPR002492">
    <property type="entry name" value="Transposase_Tc1-like"/>
</dbReference>
<dbReference type="Pfam" id="PF13358">
    <property type="entry name" value="DDE_3"/>
    <property type="match status" value="1"/>
</dbReference>
<dbReference type="GO" id="GO:0015074">
    <property type="term" value="P:DNA integration"/>
    <property type="evidence" value="ECO:0007669"/>
    <property type="project" value="InterPro"/>
</dbReference>
<evidence type="ECO:0000259" key="3">
    <source>
        <dbReference type="Pfam" id="PF13358"/>
    </source>
</evidence>
<organism evidence="4 5">
    <name type="scientific">Tetranychus urticae</name>
    <name type="common">Two-spotted spider mite</name>
    <dbReference type="NCBI Taxonomy" id="32264"/>
    <lineage>
        <taxon>Eukaryota</taxon>
        <taxon>Metazoa</taxon>
        <taxon>Ecdysozoa</taxon>
        <taxon>Arthropoda</taxon>
        <taxon>Chelicerata</taxon>
        <taxon>Arachnida</taxon>
        <taxon>Acari</taxon>
        <taxon>Acariformes</taxon>
        <taxon>Trombidiformes</taxon>
        <taxon>Prostigmata</taxon>
        <taxon>Eleutherengona</taxon>
        <taxon>Raphignathae</taxon>
        <taxon>Tetranychoidea</taxon>
        <taxon>Tetranychidae</taxon>
        <taxon>Tetranychus</taxon>
    </lineage>
</organism>
<dbReference type="InterPro" id="IPR038717">
    <property type="entry name" value="Tc1-like_DDE_dom"/>
</dbReference>
<dbReference type="InterPro" id="IPR036388">
    <property type="entry name" value="WH-like_DNA-bd_sf"/>
</dbReference>
<dbReference type="EMBL" id="CAEY01001139">
    <property type="status" value="NOT_ANNOTATED_CDS"/>
    <property type="molecule type" value="Genomic_DNA"/>
</dbReference>
<dbReference type="Gene3D" id="1.10.10.60">
    <property type="entry name" value="Homeodomain-like"/>
    <property type="match status" value="1"/>
</dbReference>
<dbReference type="InterPro" id="IPR025898">
    <property type="entry name" value="Tc3_transposase_DNA-bd_dom"/>
</dbReference>
<dbReference type="InterPro" id="IPR052338">
    <property type="entry name" value="Transposase_5"/>
</dbReference>
<dbReference type="Gene3D" id="1.10.10.10">
    <property type="entry name" value="Winged helix-like DNA-binding domain superfamily/Winged helix DNA-binding domain"/>
    <property type="match status" value="1"/>
</dbReference>
<evidence type="ECO:0000313" key="5">
    <source>
        <dbReference type="Proteomes" id="UP000015104"/>
    </source>
</evidence>
<reference evidence="4" key="2">
    <citation type="submission" date="2016-04" db="UniProtKB">
        <authorList>
            <consortium name="EnsemblMetazoa"/>
        </authorList>
    </citation>
    <scope>IDENTIFICATION</scope>
</reference>
<dbReference type="GO" id="GO:0003677">
    <property type="term" value="F:DNA binding"/>
    <property type="evidence" value="ECO:0007669"/>
    <property type="project" value="InterPro"/>
</dbReference>
<dbReference type="Pfam" id="PF01498">
    <property type="entry name" value="HTH_Tnp_Tc3_2"/>
    <property type="match status" value="1"/>
</dbReference>
<reference evidence="5" key="1">
    <citation type="submission" date="2011-08" db="EMBL/GenBank/DDBJ databases">
        <authorList>
            <person name="Rombauts S."/>
        </authorList>
    </citation>
    <scope>NUCLEOTIDE SEQUENCE</scope>
    <source>
        <strain evidence="5">London</strain>
    </source>
</reference>
<dbReference type="Gene3D" id="3.30.420.10">
    <property type="entry name" value="Ribonuclease H-like superfamily/Ribonuclease H"/>
    <property type="match status" value="1"/>
</dbReference>
<evidence type="ECO:0000259" key="1">
    <source>
        <dbReference type="Pfam" id="PF01498"/>
    </source>
</evidence>
<feature type="domain" description="Tc1-like transposase DDE" evidence="3">
    <location>
        <begin position="142"/>
        <end position="293"/>
    </location>
</feature>
<feature type="domain" description="Transposase Tc1-like" evidence="1">
    <location>
        <begin position="65"/>
        <end position="130"/>
    </location>
</feature>
<dbReference type="AlphaFoldDB" id="A0A158P4H4"/>
<name>A0A158P4H4_TETUR</name>
<dbReference type="Proteomes" id="UP000015104">
    <property type="component" value="Unassembled WGS sequence"/>
</dbReference>
<accession>A0A158P4H4</accession>
<evidence type="ECO:0000313" key="4">
    <source>
        <dbReference type="EnsemblMetazoa" id="tetur03g10217.1"/>
    </source>
</evidence>
<keyword evidence="5" id="KW-1185">Reference proteome</keyword>
<dbReference type="STRING" id="32264.A0A158P4H4"/>